<feature type="domain" description="Histidine kinase" evidence="11">
    <location>
        <begin position="269"/>
        <end position="474"/>
    </location>
</feature>
<keyword evidence="4" id="KW-1003">Cell membrane</keyword>
<dbReference type="EC" id="2.7.13.3" evidence="3"/>
<keyword evidence="5" id="KW-0597">Phosphoprotein</keyword>
<dbReference type="InterPro" id="IPR036097">
    <property type="entry name" value="HisK_dim/P_sf"/>
</dbReference>
<evidence type="ECO:0000256" key="6">
    <source>
        <dbReference type="ARBA" id="ARBA00022679"/>
    </source>
</evidence>
<dbReference type="SMART" id="SM00387">
    <property type="entry name" value="HATPase_c"/>
    <property type="match status" value="1"/>
</dbReference>
<keyword evidence="7" id="KW-0547">Nucleotide-binding</keyword>
<reference evidence="12 13" key="1">
    <citation type="submission" date="2019-07" db="EMBL/GenBank/DDBJ databases">
        <title>Genome sequencing for Ferrovibrio sp. K5.</title>
        <authorList>
            <person name="Park S.-J."/>
        </authorList>
    </citation>
    <scope>NUCLEOTIDE SEQUENCE [LARGE SCALE GENOMIC DNA]</scope>
    <source>
        <strain evidence="12 13">K5</strain>
    </source>
</reference>
<dbReference type="SUPFAM" id="SSF47384">
    <property type="entry name" value="Homodimeric domain of signal transducing histidine kinase"/>
    <property type="match status" value="1"/>
</dbReference>
<dbReference type="PRINTS" id="PR00344">
    <property type="entry name" value="BCTRLSENSOR"/>
</dbReference>
<dbReference type="SMART" id="SM00388">
    <property type="entry name" value="HisKA"/>
    <property type="match status" value="1"/>
</dbReference>
<organism evidence="12 13">
    <name type="scientific">Ferrovibrio terrae</name>
    <dbReference type="NCBI Taxonomy" id="2594003"/>
    <lineage>
        <taxon>Bacteria</taxon>
        <taxon>Pseudomonadati</taxon>
        <taxon>Pseudomonadota</taxon>
        <taxon>Alphaproteobacteria</taxon>
        <taxon>Rhodospirillales</taxon>
        <taxon>Rhodospirillaceae</taxon>
        <taxon>Ferrovibrio</taxon>
    </lineage>
</organism>
<dbReference type="SUPFAM" id="SSF55874">
    <property type="entry name" value="ATPase domain of HSP90 chaperone/DNA topoisomerase II/histidine kinase"/>
    <property type="match status" value="1"/>
</dbReference>
<gene>
    <name evidence="12" type="ORF">FNB15_12750</name>
</gene>
<sequence>MNADPGPSSDLSRLPRPPAVASLSGRLLLLTVGFTMLSAVLIYLPAMSRFRISYLEARIELADQAALALLAAPNGMVSAELEDELLHNVGGKLVAMRRKESNALILSDRQELPMLGKPVDLANQQWWEEIMHAVMVLIKPPTEYVRVVGPSPRDPHTRIEVVLPTAPMSEALRDFSWRVLWVALLISMITGSLVYVSLQLLLVRPIRRLIGSIVGFHAAPEDARQIIRPTRRRDELGLAERELQMMQQDLRHALTQRTRLAQLGIAVSKISHDLRNMLAAAQLVSDRLEASDDPTVRQVAPRLVGSIDRAISLCAQTLQFGKAEERAPETCQIALRNFIDDVAAALGLPDGAVIRWHNAVPEHLPLHADPDQLYRVMNNLMRNAVQAMPDGGDLRVAATATDTDVVIEVADSGGGLSDAARTHLFEPFRGGRSGGTGLGLAIARELIRGHGGDLELIRTGPLGTTFRIILPQAPA</sequence>
<comment type="catalytic activity">
    <reaction evidence="1">
        <text>ATP + protein L-histidine = ADP + protein N-phospho-L-histidine.</text>
        <dbReference type="EC" id="2.7.13.3"/>
    </reaction>
</comment>
<feature type="transmembrane region" description="Helical" evidence="10">
    <location>
        <begin position="179"/>
        <end position="202"/>
    </location>
</feature>
<dbReference type="PANTHER" id="PTHR44936:SF10">
    <property type="entry name" value="SENSOR PROTEIN RSTB"/>
    <property type="match status" value="1"/>
</dbReference>
<dbReference type="GO" id="GO:0005524">
    <property type="term" value="F:ATP binding"/>
    <property type="evidence" value="ECO:0007669"/>
    <property type="project" value="UniProtKB-KW"/>
</dbReference>
<feature type="transmembrane region" description="Helical" evidence="10">
    <location>
        <begin position="20"/>
        <end position="44"/>
    </location>
</feature>
<evidence type="ECO:0000256" key="5">
    <source>
        <dbReference type="ARBA" id="ARBA00022553"/>
    </source>
</evidence>
<dbReference type="InterPro" id="IPR050980">
    <property type="entry name" value="2C_sensor_his_kinase"/>
</dbReference>
<dbReference type="InterPro" id="IPR003594">
    <property type="entry name" value="HATPase_dom"/>
</dbReference>
<dbReference type="KEGG" id="fer:FNB15_12750"/>
<proteinExistence type="predicted"/>
<accession>A0A516H2S9</accession>
<keyword evidence="6" id="KW-0808">Transferase</keyword>
<keyword evidence="13" id="KW-1185">Reference proteome</keyword>
<dbReference type="InterPro" id="IPR005467">
    <property type="entry name" value="His_kinase_dom"/>
</dbReference>
<evidence type="ECO:0000256" key="1">
    <source>
        <dbReference type="ARBA" id="ARBA00000085"/>
    </source>
</evidence>
<dbReference type="InterPro" id="IPR003661">
    <property type="entry name" value="HisK_dim/P_dom"/>
</dbReference>
<evidence type="ECO:0000256" key="3">
    <source>
        <dbReference type="ARBA" id="ARBA00012438"/>
    </source>
</evidence>
<dbReference type="OrthoDB" id="9784218at2"/>
<dbReference type="Pfam" id="PF02518">
    <property type="entry name" value="HATPase_c"/>
    <property type="match status" value="1"/>
</dbReference>
<keyword evidence="10" id="KW-0472">Membrane</keyword>
<dbReference type="Proteomes" id="UP000317496">
    <property type="component" value="Chromosome"/>
</dbReference>
<dbReference type="CDD" id="cd00075">
    <property type="entry name" value="HATPase"/>
    <property type="match status" value="1"/>
</dbReference>
<dbReference type="AlphaFoldDB" id="A0A516H2S9"/>
<dbReference type="InterPro" id="IPR004358">
    <property type="entry name" value="Sig_transdc_His_kin-like_C"/>
</dbReference>
<evidence type="ECO:0000313" key="13">
    <source>
        <dbReference type="Proteomes" id="UP000317496"/>
    </source>
</evidence>
<dbReference type="EMBL" id="CP041636">
    <property type="protein sequence ID" value="QDO98086.1"/>
    <property type="molecule type" value="Genomic_DNA"/>
</dbReference>
<keyword evidence="8 12" id="KW-0418">Kinase</keyword>
<evidence type="ECO:0000256" key="10">
    <source>
        <dbReference type="SAM" id="Phobius"/>
    </source>
</evidence>
<dbReference type="Gene3D" id="3.30.565.10">
    <property type="entry name" value="Histidine kinase-like ATPase, C-terminal domain"/>
    <property type="match status" value="1"/>
</dbReference>
<dbReference type="GO" id="GO:0000155">
    <property type="term" value="F:phosphorelay sensor kinase activity"/>
    <property type="evidence" value="ECO:0007669"/>
    <property type="project" value="InterPro"/>
</dbReference>
<evidence type="ECO:0000256" key="8">
    <source>
        <dbReference type="ARBA" id="ARBA00022777"/>
    </source>
</evidence>
<evidence type="ECO:0000256" key="7">
    <source>
        <dbReference type="ARBA" id="ARBA00022741"/>
    </source>
</evidence>
<evidence type="ECO:0000259" key="11">
    <source>
        <dbReference type="PROSITE" id="PS50109"/>
    </source>
</evidence>
<evidence type="ECO:0000256" key="2">
    <source>
        <dbReference type="ARBA" id="ARBA00004651"/>
    </source>
</evidence>
<evidence type="ECO:0000313" key="12">
    <source>
        <dbReference type="EMBL" id="QDO98086.1"/>
    </source>
</evidence>
<dbReference type="PANTHER" id="PTHR44936">
    <property type="entry name" value="SENSOR PROTEIN CREC"/>
    <property type="match status" value="1"/>
</dbReference>
<name>A0A516H2S9_9PROT</name>
<dbReference type="RefSeq" id="WP_144069067.1">
    <property type="nucleotide sequence ID" value="NZ_CP041636.1"/>
</dbReference>
<keyword evidence="9" id="KW-0067">ATP-binding</keyword>
<evidence type="ECO:0000256" key="9">
    <source>
        <dbReference type="ARBA" id="ARBA00022840"/>
    </source>
</evidence>
<dbReference type="PROSITE" id="PS50109">
    <property type="entry name" value="HIS_KIN"/>
    <property type="match status" value="1"/>
</dbReference>
<dbReference type="Gene3D" id="1.10.287.130">
    <property type="match status" value="1"/>
</dbReference>
<protein>
    <recommendedName>
        <fullName evidence="3">histidine kinase</fullName>
        <ecNumber evidence="3">2.7.13.3</ecNumber>
    </recommendedName>
</protein>
<keyword evidence="10" id="KW-1133">Transmembrane helix</keyword>
<comment type="subcellular location">
    <subcellularLocation>
        <location evidence="2">Cell membrane</location>
        <topology evidence="2">Multi-pass membrane protein</topology>
    </subcellularLocation>
</comment>
<evidence type="ECO:0000256" key="4">
    <source>
        <dbReference type="ARBA" id="ARBA00022475"/>
    </source>
</evidence>
<keyword evidence="10" id="KW-0812">Transmembrane</keyword>
<dbReference type="InterPro" id="IPR036890">
    <property type="entry name" value="HATPase_C_sf"/>
</dbReference>
<dbReference type="GO" id="GO:0005886">
    <property type="term" value="C:plasma membrane"/>
    <property type="evidence" value="ECO:0007669"/>
    <property type="project" value="UniProtKB-SubCell"/>
</dbReference>